<feature type="signal peptide" evidence="1">
    <location>
        <begin position="1"/>
        <end position="16"/>
    </location>
</feature>
<protein>
    <submittedName>
        <fullName evidence="2">Uncharacterized protein</fullName>
    </submittedName>
</protein>
<evidence type="ECO:0000313" key="2">
    <source>
        <dbReference type="EMBL" id="KAI5949453.1"/>
    </source>
</evidence>
<reference evidence="2 3" key="1">
    <citation type="journal article" date="2022" name="DNA Res.">
        <title>Genome analysis of five recently described species of the CUG-Ser clade uncovers Candida theae as a new hybrid lineage with pathogenic potential in the Candida parapsilosis species complex.</title>
        <authorList>
            <person name="Mixao V."/>
            <person name="Del Olmo V."/>
            <person name="Hegedusova E."/>
            <person name="Saus E."/>
            <person name="Pryszcz L."/>
            <person name="Cillingova A."/>
            <person name="Nosek J."/>
            <person name="Gabaldon T."/>
        </authorList>
    </citation>
    <scope>NUCLEOTIDE SEQUENCE [LARGE SCALE GENOMIC DNA]</scope>
    <source>
        <strain evidence="2 3">CBS 12239</strain>
    </source>
</reference>
<dbReference type="Proteomes" id="UP001204833">
    <property type="component" value="Unassembled WGS sequence"/>
</dbReference>
<dbReference type="EMBL" id="JAIHNG010000163">
    <property type="protein sequence ID" value="KAI5949453.1"/>
    <property type="molecule type" value="Genomic_DNA"/>
</dbReference>
<dbReference type="RefSeq" id="XP_051606797.1">
    <property type="nucleotide sequence ID" value="XM_051754196.1"/>
</dbReference>
<proteinExistence type="predicted"/>
<feature type="chain" id="PRO_5042240667" evidence="1">
    <location>
        <begin position="17"/>
        <end position="145"/>
    </location>
</feature>
<name>A0AAD5FWN7_9ASCO</name>
<evidence type="ECO:0000256" key="1">
    <source>
        <dbReference type="SAM" id="SignalP"/>
    </source>
</evidence>
<keyword evidence="3" id="KW-1185">Reference proteome</keyword>
<evidence type="ECO:0000313" key="3">
    <source>
        <dbReference type="Proteomes" id="UP001204833"/>
    </source>
</evidence>
<dbReference type="AlphaFoldDB" id="A0AAD5FWN7"/>
<organism evidence="2 3">
    <name type="scientific">Candida theae</name>
    <dbReference type="NCBI Taxonomy" id="1198502"/>
    <lineage>
        <taxon>Eukaryota</taxon>
        <taxon>Fungi</taxon>
        <taxon>Dikarya</taxon>
        <taxon>Ascomycota</taxon>
        <taxon>Saccharomycotina</taxon>
        <taxon>Pichiomycetes</taxon>
        <taxon>Debaryomycetaceae</taxon>
        <taxon>Candida/Lodderomyces clade</taxon>
        <taxon>Candida</taxon>
    </lineage>
</organism>
<accession>A0AAD5FWN7</accession>
<keyword evidence="1" id="KW-0732">Signal</keyword>
<gene>
    <name evidence="2" type="ORF">KGF57_004663</name>
</gene>
<dbReference type="GeneID" id="76152707"/>
<sequence>MLSLVVSLAVGHLVSALFIDTSNYSPYPPSSDEPLIYHNSTTTDATKQAYKRHPFSLQYNKLYGKQVVSCMQQVEALLLNESGDCLSPISAAAAAVSFNSTKVEDFDCQCLFMKYVDEDCFDTGLNDNGLWDLEKLDYPQCKFSA</sequence>
<comment type="caution">
    <text evidence="2">The sequence shown here is derived from an EMBL/GenBank/DDBJ whole genome shotgun (WGS) entry which is preliminary data.</text>
</comment>